<dbReference type="Proteomes" id="UP001315967">
    <property type="component" value="Chromosome"/>
</dbReference>
<gene>
    <name evidence="7" type="ORF">NRE15_00295</name>
</gene>
<evidence type="ECO:0000256" key="4">
    <source>
        <dbReference type="ARBA" id="ARBA00022989"/>
    </source>
</evidence>
<evidence type="ECO:0000256" key="6">
    <source>
        <dbReference type="SAM" id="Phobius"/>
    </source>
</evidence>
<evidence type="ECO:0000313" key="8">
    <source>
        <dbReference type="Proteomes" id="UP001315967"/>
    </source>
</evidence>
<feature type="transmembrane region" description="Helical" evidence="6">
    <location>
        <begin position="135"/>
        <end position="153"/>
    </location>
</feature>
<dbReference type="Pfam" id="PF06081">
    <property type="entry name" value="ArAE_1"/>
    <property type="match status" value="1"/>
</dbReference>
<keyword evidence="3 6" id="KW-0812">Transmembrane</keyword>
<feature type="transmembrane region" description="Helical" evidence="6">
    <location>
        <begin position="57"/>
        <end position="78"/>
    </location>
</feature>
<keyword evidence="2" id="KW-1003">Cell membrane</keyword>
<reference evidence="7 8" key="1">
    <citation type="submission" date="2022-08" db="EMBL/GenBank/DDBJ databases">
        <title>Aerococcaceae sp. nov isolated from spoiled eye mask.</title>
        <authorList>
            <person name="Zhou G."/>
            <person name="Xie X.-B."/>
            <person name="Shi Q.-S."/>
            <person name="Wang Y.-S."/>
            <person name="Wen X."/>
            <person name="Peng H."/>
            <person name="Yang X.-J."/>
            <person name="Tao H.-B."/>
            <person name="Huang X.-M."/>
        </authorList>
    </citation>
    <scope>NUCLEOTIDE SEQUENCE [LARGE SCALE GENOMIC DNA]</scope>
    <source>
        <strain evidence="8">DM20194951</strain>
    </source>
</reference>
<dbReference type="RefSeq" id="WP_313793648.1">
    <property type="nucleotide sequence ID" value="NZ_CP102453.1"/>
</dbReference>
<dbReference type="EMBL" id="CP102453">
    <property type="protein sequence ID" value="UUX34145.1"/>
    <property type="molecule type" value="Genomic_DNA"/>
</dbReference>
<accession>A0ABY5P6N7</accession>
<evidence type="ECO:0000256" key="2">
    <source>
        <dbReference type="ARBA" id="ARBA00022475"/>
    </source>
</evidence>
<keyword evidence="8" id="KW-1185">Reference proteome</keyword>
<proteinExistence type="predicted"/>
<organism evidence="7 8">
    <name type="scientific">Fundicoccus culcitae</name>
    <dbReference type="NCBI Taxonomy" id="2969821"/>
    <lineage>
        <taxon>Bacteria</taxon>
        <taxon>Bacillati</taxon>
        <taxon>Bacillota</taxon>
        <taxon>Bacilli</taxon>
        <taxon>Lactobacillales</taxon>
        <taxon>Aerococcaceae</taxon>
        <taxon>Fundicoccus</taxon>
    </lineage>
</organism>
<comment type="subcellular location">
    <subcellularLocation>
        <location evidence="1">Cell membrane</location>
        <topology evidence="1">Multi-pass membrane protein</topology>
    </subcellularLocation>
</comment>
<dbReference type="InterPro" id="IPR010343">
    <property type="entry name" value="ArAE_1"/>
</dbReference>
<keyword evidence="4 6" id="KW-1133">Transmembrane helix</keyword>
<evidence type="ECO:0000256" key="1">
    <source>
        <dbReference type="ARBA" id="ARBA00004651"/>
    </source>
</evidence>
<feature type="transmembrane region" description="Helical" evidence="6">
    <location>
        <begin position="85"/>
        <end position="103"/>
    </location>
</feature>
<evidence type="ECO:0000256" key="5">
    <source>
        <dbReference type="ARBA" id="ARBA00023136"/>
    </source>
</evidence>
<evidence type="ECO:0000256" key="3">
    <source>
        <dbReference type="ARBA" id="ARBA00022692"/>
    </source>
</evidence>
<name>A0ABY5P6N7_9LACT</name>
<protein>
    <submittedName>
        <fullName evidence="7">Aromatic acid exporter family protein</fullName>
    </submittedName>
</protein>
<sequence>MKLRTVKIGPRIIKTGLAVSISILLATYLLPNSTGGLAGIAATLSTMPSVRKSYETLISRTTSFAIGGIISIIMIYIFDYTPIPPYISVGIATVLTIAVLTAINLNDMIGLAVVTVIVIMLSDDPNYVGVAINRVLETLIGVVVSFIINWLVYPPRYDSNFYQTLEYLTSETLVLIRATLRKNTDYSYMHRDIRWSRGQIIRLSSLYDLISNELVLTKKNRYKLAKKLVVYRHLRNTIEVTVDLSEVLHKNDYLYNNFPDEMRIMIRERIEILLTAHEQIMMKLSGKIAPENVNFMHITPEYRKKYVNKFFDEVWFNLDGKDEHADYFDTNGIIHIMSAIYKYEEALHKLNKIVRIYKQDVKGYDVSYDHVFDND</sequence>
<keyword evidence="5 6" id="KW-0472">Membrane</keyword>
<evidence type="ECO:0000313" key="7">
    <source>
        <dbReference type="EMBL" id="UUX34145.1"/>
    </source>
</evidence>